<name>A0A1Q2SNL0_9GAMM</name>
<dbReference type="InterPro" id="IPR029063">
    <property type="entry name" value="SAM-dependent_MTases_sf"/>
</dbReference>
<dbReference type="InterPro" id="IPR002295">
    <property type="entry name" value="N4/N6-MTase_EcoPI_Mod-like"/>
</dbReference>
<dbReference type="EMBL" id="AP014836">
    <property type="protein sequence ID" value="BAW80712.1"/>
    <property type="molecule type" value="Genomic_DNA"/>
</dbReference>
<dbReference type="PIRSF" id="PIRSF015855">
    <property type="entry name" value="TypeIII_Mtase_mKpnI"/>
    <property type="match status" value="1"/>
</dbReference>
<evidence type="ECO:0000259" key="7">
    <source>
        <dbReference type="Pfam" id="PF01555"/>
    </source>
</evidence>
<dbReference type="SUPFAM" id="SSF53335">
    <property type="entry name" value="S-adenosyl-L-methionine-dependent methyltransferases"/>
    <property type="match status" value="1"/>
</dbReference>
<dbReference type="InterPro" id="IPR002941">
    <property type="entry name" value="DNA_methylase_N4/N6"/>
</dbReference>
<dbReference type="Pfam" id="PF01555">
    <property type="entry name" value="N6_N4_Mtase"/>
    <property type="match status" value="1"/>
</dbReference>
<evidence type="ECO:0000256" key="4">
    <source>
        <dbReference type="ARBA" id="ARBA00022679"/>
    </source>
</evidence>
<dbReference type="RefSeq" id="WP_096527224.1">
    <property type="nucleotide sequence ID" value="NZ_AP014836.1"/>
</dbReference>
<evidence type="ECO:0000256" key="3">
    <source>
        <dbReference type="ARBA" id="ARBA00022603"/>
    </source>
</evidence>
<dbReference type="GO" id="GO:0009007">
    <property type="term" value="F:site-specific DNA-methyltransferase (adenine-specific) activity"/>
    <property type="evidence" value="ECO:0007669"/>
    <property type="project" value="UniProtKB-EC"/>
</dbReference>
<dbReference type="Proteomes" id="UP000243679">
    <property type="component" value="Chromosome"/>
</dbReference>
<dbReference type="REBASE" id="177247">
    <property type="entry name" value="M.Nte100ORF1342P"/>
</dbReference>
<evidence type="ECO:0000313" key="9">
    <source>
        <dbReference type="Proteomes" id="UP000243679"/>
    </source>
</evidence>
<dbReference type="PROSITE" id="PS00092">
    <property type="entry name" value="N6_MTASE"/>
    <property type="match status" value="1"/>
</dbReference>
<gene>
    <name evidence="8" type="ORF">TAO_1342</name>
</gene>
<keyword evidence="9" id="KW-1185">Reference proteome</keyword>
<proteinExistence type="inferred from homology"/>
<comment type="similarity">
    <text evidence="1">Belongs to the N(4)/N(6)-methyltransferase family.</text>
</comment>
<reference evidence="8 9" key="1">
    <citation type="journal article" date="2017" name="ISME J.">
        <title>An acid-tolerant ammonia-oxidizing ?-proteobacterium from soil.</title>
        <authorList>
            <person name="Hayatsu M."/>
            <person name="Tago K."/>
            <person name="Uchiyama I."/>
            <person name="Toyoda A."/>
            <person name="Wang Y."/>
            <person name="Shimomura Y."/>
            <person name="Okubo T."/>
            <person name="Kurisu F."/>
            <person name="Hirono Y."/>
            <person name="Nonaka K."/>
            <person name="Akiyama H."/>
            <person name="Itoh T."/>
            <person name="Takami H."/>
        </authorList>
    </citation>
    <scope>NUCLEOTIDE SEQUENCE [LARGE SCALE GENOMIC DNA]</scope>
    <source>
        <strain evidence="8 9">TAO100</strain>
    </source>
</reference>
<protein>
    <recommendedName>
        <fullName evidence="2">site-specific DNA-methyltransferase (adenine-specific)</fullName>
        <ecNumber evidence="2">2.1.1.72</ecNumber>
    </recommendedName>
</protein>
<keyword evidence="3" id="KW-0489">Methyltransferase</keyword>
<keyword evidence="4" id="KW-0808">Transferase</keyword>
<sequence length="557" mass="64189">MAENPLKKGRYTQYSNKIGLFSNDKRSFLKNDTEVILNFPFKDTVLEAGMSKEDQGREERFLHLTMDKKDIDTLEEPKVLTNFRSIDKDGETLLTASSDIKFFDENGDLTQNLLIKGNNLLSLYTLRERLAGKIKLIYIDPPYNTGNDSFKYNDKFNHAAWLTFMKNRLEVARDLLSDEGSIWVSCDDTEQAYLKVLMDEVFGRDNFVNNIIWEKKFSPSNDARYFSDNHDFVICYAKNKSVWKPNLLPRSEEANARYSNPDNDPRGPWQSGDMTVKTYSADYDYPIKMPNGTTAKPPAGRCWRLSKKFFLERLTDNRIYMGGNVPRIKRFLSEVKDGMVPLTIWKYTEVGHNQTASQDIKNLFDGEAKFDTPKPESLLQRIVHIGSKEGDIVLDFCLGSGTTSAVAHKMNRRWVGIEQMDYIETIAKERLKKVIAGEQGGVSKAVGWAGGGSFVYFELKKYNQEYIDRITKATSVKELKGIRADMLSNAFLQFWFDRIEFEKDETSRSALLEEFKEKLISILDENQLYLNYADMNDTRHKVTADEKALTDRFYGKD</sequence>
<comment type="catalytic activity">
    <reaction evidence="6">
        <text>a 2'-deoxyadenosine in DNA + S-adenosyl-L-methionine = an N(6)-methyl-2'-deoxyadenosine in DNA + S-adenosyl-L-homocysteine + H(+)</text>
        <dbReference type="Rhea" id="RHEA:15197"/>
        <dbReference type="Rhea" id="RHEA-COMP:12418"/>
        <dbReference type="Rhea" id="RHEA-COMP:12419"/>
        <dbReference type="ChEBI" id="CHEBI:15378"/>
        <dbReference type="ChEBI" id="CHEBI:57856"/>
        <dbReference type="ChEBI" id="CHEBI:59789"/>
        <dbReference type="ChEBI" id="CHEBI:90615"/>
        <dbReference type="ChEBI" id="CHEBI:90616"/>
        <dbReference type="EC" id="2.1.1.72"/>
    </reaction>
</comment>
<dbReference type="OrthoDB" id="9816043at2"/>
<evidence type="ECO:0000313" key="8">
    <source>
        <dbReference type="EMBL" id="BAW80712.1"/>
    </source>
</evidence>
<dbReference type="GO" id="GO:0008170">
    <property type="term" value="F:N-methyltransferase activity"/>
    <property type="evidence" value="ECO:0007669"/>
    <property type="project" value="InterPro"/>
</dbReference>
<dbReference type="EC" id="2.1.1.72" evidence="2"/>
<evidence type="ECO:0000256" key="5">
    <source>
        <dbReference type="ARBA" id="ARBA00022691"/>
    </source>
</evidence>
<accession>A0A1Q2SNL0</accession>
<dbReference type="KEGG" id="ntt:TAO_1342"/>
<evidence type="ECO:0000256" key="2">
    <source>
        <dbReference type="ARBA" id="ARBA00011900"/>
    </source>
</evidence>
<organism evidence="8 9">
    <name type="scientific">Candidatus Nitrosoglobus terrae</name>
    <dbReference type="NCBI Taxonomy" id="1630141"/>
    <lineage>
        <taxon>Bacteria</taxon>
        <taxon>Pseudomonadati</taxon>
        <taxon>Pseudomonadota</taxon>
        <taxon>Gammaproteobacteria</taxon>
        <taxon>Chromatiales</taxon>
        <taxon>Chromatiaceae</taxon>
        <taxon>Candidatus Nitrosoglobus</taxon>
    </lineage>
</organism>
<dbReference type="InterPro" id="IPR001091">
    <property type="entry name" value="RM_Methyltransferase"/>
</dbReference>
<dbReference type="GO" id="GO:0032259">
    <property type="term" value="P:methylation"/>
    <property type="evidence" value="ECO:0007669"/>
    <property type="project" value="UniProtKB-KW"/>
</dbReference>
<evidence type="ECO:0000256" key="6">
    <source>
        <dbReference type="ARBA" id="ARBA00047942"/>
    </source>
</evidence>
<dbReference type="InterPro" id="IPR002052">
    <property type="entry name" value="DNA_methylase_N6_adenine_CS"/>
</dbReference>
<dbReference type="PRINTS" id="PR00508">
    <property type="entry name" value="S21N4MTFRASE"/>
</dbReference>
<evidence type="ECO:0000256" key="1">
    <source>
        <dbReference type="ARBA" id="ARBA00006594"/>
    </source>
</evidence>
<keyword evidence="5" id="KW-0949">S-adenosyl-L-methionine</keyword>
<dbReference type="GO" id="GO:0003677">
    <property type="term" value="F:DNA binding"/>
    <property type="evidence" value="ECO:0007669"/>
    <property type="project" value="InterPro"/>
</dbReference>
<dbReference type="Gene3D" id="3.40.50.150">
    <property type="entry name" value="Vaccinia Virus protein VP39"/>
    <property type="match status" value="1"/>
</dbReference>
<feature type="domain" description="DNA methylase N-4/N-6" evidence="7">
    <location>
        <begin position="134"/>
        <end position="429"/>
    </location>
</feature>
<dbReference type="AlphaFoldDB" id="A0A1Q2SNL0"/>